<dbReference type="PANTHER" id="PTHR42709:SF6">
    <property type="entry name" value="UNDECAPRENYL PHOSPHATE TRANSPORTER A"/>
    <property type="match status" value="1"/>
</dbReference>
<reference evidence="10" key="1">
    <citation type="journal article" date="2019" name="Int. J. Syst. Evol. Microbiol.">
        <title>The Global Catalogue of Microorganisms (GCM) 10K type strain sequencing project: providing services to taxonomists for standard genome sequencing and annotation.</title>
        <authorList>
            <consortium name="The Broad Institute Genomics Platform"/>
            <consortium name="The Broad Institute Genome Sequencing Center for Infectious Disease"/>
            <person name="Wu L."/>
            <person name="Ma J."/>
        </authorList>
    </citation>
    <scope>NUCLEOTIDE SEQUENCE [LARGE SCALE GENOMIC DNA]</scope>
    <source>
        <strain evidence="10">JCM 13518</strain>
    </source>
</reference>
<evidence type="ECO:0000256" key="5">
    <source>
        <dbReference type="ARBA" id="ARBA00022989"/>
    </source>
</evidence>
<dbReference type="InterPro" id="IPR051311">
    <property type="entry name" value="DedA_domain"/>
</dbReference>
<evidence type="ECO:0000256" key="4">
    <source>
        <dbReference type="ARBA" id="ARBA00022692"/>
    </source>
</evidence>
<dbReference type="PANTHER" id="PTHR42709">
    <property type="entry name" value="ALKALINE PHOSPHATASE LIKE PROTEIN"/>
    <property type="match status" value="1"/>
</dbReference>
<dbReference type="InterPro" id="IPR032816">
    <property type="entry name" value="VTT_dom"/>
</dbReference>
<name>A0ABP4W4V7_9ACTN</name>
<keyword evidence="3" id="KW-1003">Cell membrane</keyword>
<comment type="subcellular location">
    <subcellularLocation>
        <location evidence="1">Cell membrane</location>
        <topology evidence="1">Multi-pass membrane protein</topology>
    </subcellularLocation>
</comment>
<evidence type="ECO:0000313" key="10">
    <source>
        <dbReference type="Proteomes" id="UP001501057"/>
    </source>
</evidence>
<comment type="caution">
    <text evidence="9">The sequence shown here is derived from an EMBL/GenBank/DDBJ whole genome shotgun (WGS) entry which is preliminary data.</text>
</comment>
<comment type="similarity">
    <text evidence="2">Belongs to the DedA family.</text>
</comment>
<evidence type="ECO:0000256" key="3">
    <source>
        <dbReference type="ARBA" id="ARBA00022475"/>
    </source>
</evidence>
<evidence type="ECO:0000259" key="8">
    <source>
        <dbReference type="Pfam" id="PF09335"/>
    </source>
</evidence>
<feature type="transmembrane region" description="Helical" evidence="7">
    <location>
        <begin position="81"/>
        <end position="99"/>
    </location>
</feature>
<keyword evidence="6 7" id="KW-0472">Membrane</keyword>
<evidence type="ECO:0000256" key="7">
    <source>
        <dbReference type="SAM" id="Phobius"/>
    </source>
</evidence>
<keyword evidence="4 7" id="KW-0812">Transmembrane</keyword>
<feature type="transmembrane region" description="Helical" evidence="7">
    <location>
        <begin position="200"/>
        <end position="219"/>
    </location>
</feature>
<feature type="domain" description="VTT" evidence="8">
    <location>
        <begin position="58"/>
        <end position="185"/>
    </location>
</feature>
<sequence>MRAPVTLIRVTLLDLAATDVSGATEIDGLAGVMVDLMDKMGLAGAAIAVGLDNLFPPIPSEIVLPIAGFAASQGIFTLEGALFATTAGSVIGAVILYWLGRAFGRERAMWVFDKTPLLKVSDLERTEAWFAKHGSKAVFFGRMVPIFRSVISLPAGVEKMNFWLFLALTTAGSLIWNSIFVIAGYRLGSDWEKVEPYADVFQKVVIVAVLVVVIAFVVIRLRDRRRPVDPA</sequence>
<evidence type="ECO:0000256" key="2">
    <source>
        <dbReference type="ARBA" id="ARBA00010792"/>
    </source>
</evidence>
<evidence type="ECO:0000313" key="9">
    <source>
        <dbReference type="EMBL" id="GAA1745495.1"/>
    </source>
</evidence>
<dbReference type="EMBL" id="BAAAME010000004">
    <property type="protein sequence ID" value="GAA1745495.1"/>
    <property type="molecule type" value="Genomic_DNA"/>
</dbReference>
<proteinExistence type="inferred from homology"/>
<evidence type="ECO:0000256" key="6">
    <source>
        <dbReference type="ARBA" id="ARBA00023136"/>
    </source>
</evidence>
<dbReference type="Pfam" id="PF09335">
    <property type="entry name" value="VTT_dom"/>
    <property type="match status" value="1"/>
</dbReference>
<protein>
    <recommendedName>
        <fullName evidence="8">VTT domain-containing protein</fullName>
    </recommendedName>
</protein>
<evidence type="ECO:0000256" key="1">
    <source>
        <dbReference type="ARBA" id="ARBA00004651"/>
    </source>
</evidence>
<gene>
    <name evidence="9" type="ORF">GCM10009710_26910</name>
</gene>
<feature type="transmembrane region" description="Helical" evidence="7">
    <location>
        <begin position="162"/>
        <end position="188"/>
    </location>
</feature>
<keyword evidence="5 7" id="KW-1133">Transmembrane helix</keyword>
<accession>A0ABP4W4V7</accession>
<organism evidence="9 10">
    <name type="scientific">Aeromicrobium alkaliterrae</name>
    <dbReference type="NCBI Taxonomy" id="302168"/>
    <lineage>
        <taxon>Bacteria</taxon>
        <taxon>Bacillati</taxon>
        <taxon>Actinomycetota</taxon>
        <taxon>Actinomycetes</taxon>
        <taxon>Propionibacteriales</taxon>
        <taxon>Nocardioidaceae</taxon>
        <taxon>Aeromicrobium</taxon>
    </lineage>
</organism>
<dbReference type="Proteomes" id="UP001501057">
    <property type="component" value="Unassembled WGS sequence"/>
</dbReference>
<keyword evidence="10" id="KW-1185">Reference proteome</keyword>